<reference evidence="2" key="1">
    <citation type="submission" date="2025-08" db="UniProtKB">
        <authorList>
            <consortium name="RefSeq"/>
        </authorList>
    </citation>
    <scope>IDENTIFICATION</scope>
    <source>
        <strain evidence="2">15085-1641.00</strain>
        <tissue evidence="2">Whole body</tissue>
    </source>
</reference>
<protein>
    <submittedName>
        <fullName evidence="2">Uncharacterized protein LOC111604447</fullName>
    </submittedName>
</protein>
<dbReference type="GeneID" id="111604447"/>
<dbReference type="SUPFAM" id="SSF52047">
    <property type="entry name" value="RNI-like"/>
    <property type="match status" value="1"/>
</dbReference>
<gene>
    <name evidence="2" type="primary">LOC111604447</name>
</gene>
<name>A0A6J1MFX3_DROHY</name>
<dbReference type="OrthoDB" id="7862613at2759"/>
<dbReference type="Proteomes" id="UP000504633">
    <property type="component" value="Unplaced"/>
</dbReference>
<organism evidence="1 2">
    <name type="scientific">Drosophila hydei</name>
    <name type="common">Fruit fly</name>
    <dbReference type="NCBI Taxonomy" id="7224"/>
    <lineage>
        <taxon>Eukaryota</taxon>
        <taxon>Metazoa</taxon>
        <taxon>Ecdysozoa</taxon>
        <taxon>Arthropoda</taxon>
        <taxon>Hexapoda</taxon>
        <taxon>Insecta</taxon>
        <taxon>Pterygota</taxon>
        <taxon>Neoptera</taxon>
        <taxon>Endopterygota</taxon>
        <taxon>Diptera</taxon>
        <taxon>Brachycera</taxon>
        <taxon>Muscomorpha</taxon>
        <taxon>Ephydroidea</taxon>
        <taxon>Drosophilidae</taxon>
        <taxon>Drosophila</taxon>
    </lineage>
</organism>
<proteinExistence type="predicted"/>
<keyword evidence="1" id="KW-1185">Reference proteome</keyword>
<evidence type="ECO:0000313" key="1">
    <source>
        <dbReference type="Proteomes" id="UP000504633"/>
    </source>
</evidence>
<evidence type="ECO:0000313" key="2">
    <source>
        <dbReference type="RefSeq" id="XP_023178285.2"/>
    </source>
</evidence>
<dbReference type="RefSeq" id="XP_023178285.2">
    <property type="nucleotide sequence ID" value="XM_023322517.2"/>
</dbReference>
<dbReference type="AlphaFoldDB" id="A0A6J1MFX3"/>
<accession>A0A6J1MFX3</accession>
<dbReference type="Gene3D" id="3.80.10.10">
    <property type="entry name" value="Ribonuclease Inhibitor"/>
    <property type="match status" value="1"/>
</dbReference>
<sequence length="546" mass="62906">MSRNGSGAADDQSFAIISRWMHKTLIDWQNVLRLNGKDVFICEEYIDFTTNEDHFEKYVLLLSKYCPNLTHVRLLYSGESSDAKLEFGILKALVQLPNLKCLSLFDVPKTEIASLSSDFKQLTTLKFVGIAENVTASDFANVFGSMKNLQNVIYEYKSFRANQIVASLPNAINLKSLTLYYAPESEIKELRNCNQLEVLHLYIVDEKLAPDDFLDIFNEKRQLHTLSICLINEKLCVQLSKLDTYCPRLTYLTINQPLKNLGDFENLKYIRYDANGESSFFDTIKWIENLSIKYADRLEVFDISSAPNHTHTIEIAKLKCLKAFLCANWSSDMYDSLSQLENLQLFSMQGQSDNSNHSNALISAILHWTNLKYLRLPFDKEIFERLILNLPDVLFRRGFQTDSPFILSMANQNIVAEIEDQLKKQPHGNLLQLDWHGQIFAAKLKNLIASLSPSETRTEQEQIYKFPGKAAGDPFDPEDSWLSSMNYKLALKSCSNRFNLENDEELINRCRHFAITNAEYDINNMKSAFNFKYDDIDKQNIYPDTE</sequence>
<dbReference type="OMA" id="YEYKSFR"/>
<dbReference type="InterPro" id="IPR032675">
    <property type="entry name" value="LRR_dom_sf"/>
</dbReference>
<dbReference type="KEGG" id="dhe:111604447"/>